<dbReference type="RefSeq" id="XP_056788982.1">
    <property type="nucleotide sequence ID" value="XM_056936058.1"/>
</dbReference>
<proteinExistence type="predicted"/>
<feature type="region of interest" description="Disordered" evidence="1">
    <location>
        <begin position="464"/>
        <end position="485"/>
    </location>
</feature>
<reference evidence="2" key="2">
    <citation type="journal article" date="2023" name="IMA Fungus">
        <title>Comparative genomic study of the Penicillium genus elucidates a diverse pangenome and 15 lateral gene transfer events.</title>
        <authorList>
            <person name="Petersen C."/>
            <person name="Sorensen T."/>
            <person name="Nielsen M.R."/>
            <person name="Sondergaard T.E."/>
            <person name="Sorensen J.L."/>
            <person name="Fitzpatrick D.A."/>
            <person name="Frisvad J.C."/>
            <person name="Nielsen K.L."/>
        </authorList>
    </citation>
    <scope>NUCLEOTIDE SEQUENCE</scope>
    <source>
        <strain evidence="2">IBT 30728</strain>
    </source>
</reference>
<name>A0A9X0BT99_9EURO</name>
<dbReference type="PANTHER" id="PTHR31904:SF1">
    <property type="entry name" value="BYPASS OF STOP CODON PROTEIN 5-RELATED"/>
    <property type="match status" value="1"/>
</dbReference>
<gene>
    <name evidence="2" type="ORF">N7539_006456</name>
</gene>
<evidence type="ECO:0000313" key="2">
    <source>
        <dbReference type="EMBL" id="KAJ5483010.1"/>
    </source>
</evidence>
<dbReference type="InterPro" id="IPR039634">
    <property type="entry name" value="Bul1-like"/>
</dbReference>
<dbReference type="Proteomes" id="UP001148312">
    <property type="component" value="Unassembled WGS sequence"/>
</dbReference>
<reference evidence="2" key="1">
    <citation type="submission" date="2022-12" db="EMBL/GenBank/DDBJ databases">
        <authorList>
            <person name="Petersen C."/>
        </authorList>
    </citation>
    <scope>NUCLEOTIDE SEQUENCE</scope>
    <source>
        <strain evidence="2">IBT 30728</strain>
    </source>
</reference>
<comment type="caution">
    <text evidence="2">The sequence shown here is derived from an EMBL/GenBank/DDBJ whole genome shotgun (WGS) entry which is preliminary data.</text>
</comment>
<evidence type="ECO:0000256" key="1">
    <source>
        <dbReference type="SAM" id="MobiDB-lite"/>
    </source>
</evidence>
<dbReference type="GeneID" id="81626307"/>
<dbReference type="AlphaFoldDB" id="A0A9X0BT99"/>
<sequence length="485" mass="52848">MTTRSIMSYGSESLDIFTRRSVPKIDILLVGQKPGLVSSYTTSDRIEGHVTVKVDTDTRFDEVEIIFQGSSHAIVERAACPGRTGSQQMFLKLRQPIEESEYPCPRILEAGRTYSYPFTFVVPDRLLPQACTHPRSSIHIHHAHTTLPPTLGDPMLAGNGKVLLDDMAPSMCQVSYTVRAAVLKKPVGDQGGLKTLASTAKKVRIIPTVEEEPPINVADHTVYITQKEKLVKRGFLRGKLGRLVASASQPSPIRLLPLGSAADNTVTTVARIHLRFDPAGGEQPPKLGSLSSKIRVSTHFGAAPWEDFPTQKTGTYHGQVGQGLFIDTVSISNLCVASAQWKKHTTQLEPERRSSMLSMISDDSQESTTADAKATYFTTSLVIPISLPKNKAFVPTFHSCLISRIYALDLSLTYHTPGANVLTPTISLRLPIQVITQPDNAPSSKNGASVIVTPEEVEEYFQPRSVAPPTESVVTTNLQAPPGYS</sequence>
<keyword evidence="3" id="KW-1185">Reference proteome</keyword>
<dbReference type="Gene3D" id="2.60.40.640">
    <property type="match status" value="1"/>
</dbReference>
<dbReference type="InterPro" id="IPR014752">
    <property type="entry name" value="Arrestin-like_C"/>
</dbReference>
<dbReference type="EMBL" id="JAPWDQ010000008">
    <property type="protein sequence ID" value="KAJ5483010.1"/>
    <property type="molecule type" value="Genomic_DNA"/>
</dbReference>
<protein>
    <recommendedName>
        <fullName evidence="4">Arrestin-like N-terminal domain-containing protein</fullName>
    </recommendedName>
</protein>
<organism evidence="2 3">
    <name type="scientific">Penicillium diatomitis</name>
    <dbReference type="NCBI Taxonomy" id="2819901"/>
    <lineage>
        <taxon>Eukaryota</taxon>
        <taxon>Fungi</taxon>
        <taxon>Dikarya</taxon>
        <taxon>Ascomycota</taxon>
        <taxon>Pezizomycotina</taxon>
        <taxon>Eurotiomycetes</taxon>
        <taxon>Eurotiomycetidae</taxon>
        <taxon>Eurotiales</taxon>
        <taxon>Aspergillaceae</taxon>
        <taxon>Penicillium</taxon>
    </lineage>
</organism>
<accession>A0A9X0BT99</accession>
<dbReference type="PANTHER" id="PTHR31904">
    <property type="entry name" value="BYPASS OF STOP CODON PROTEIN 5-RELATED"/>
    <property type="match status" value="1"/>
</dbReference>
<evidence type="ECO:0000313" key="3">
    <source>
        <dbReference type="Proteomes" id="UP001148312"/>
    </source>
</evidence>
<evidence type="ECO:0008006" key="4">
    <source>
        <dbReference type="Google" id="ProtNLM"/>
    </source>
</evidence>